<gene>
    <name evidence="1" type="ORF">QQ91_010175</name>
</gene>
<comment type="caution">
    <text evidence="1">The sequence shown here is derived from an EMBL/GenBank/DDBJ whole genome shotgun (WGS) entry which is preliminary data.</text>
</comment>
<evidence type="ECO:0000313" key="1">
    <source>
        <dbReference type="EMBL" id="NEV67482.1"/>
    </source>
</evidence>
<accession>A0A0C1YLW1</accession>
<reference evidence="1" key="2">
    <citation type="journal article" date="2015" name="Genome Announc.">
        <title>Draft Genome Sequence of Filamentous Marine Cyanobacterium Lyngbya confervoides Strain BDU141951.</title>
        <authorList>
            <person name="Chandrababunaidu M.M."/>
            <person name="Sen D."/>
            <person name="Tripathy S."/>
        </authorList>
    </citation>
    <scope>NUCLEOTIDE SEQUENCE</scope>
    <source>
        <strain evidence="1">BDU141951</strain>
    </source>
</reference>
<reference evidence="1" key="1">
    <citation type="submission" date="2014-11" db="EMBL/GenBank/DDBJ databases">
        <authorList>
            <person name="Malar M.C."/>
            <person name="Sen D."/>
            <person name="Tripathy S."/>
        </authorList>
    </citation>
    <scope>NUCLEOTIDE SEQUENCE</scope>
    <source>
        <strain evidence="1">BDU141951</strain>
    </source>
</reference>
<organism evidence="1">
    <name type="scientific">Lyngbya confervoides BDU141951</name>
    <dbReference type="NCBI Taxonomy" id="1574623"/>
    <lineage>
        <taxon>Bacteria</taxon>
        <taxon>Bacillati</taxon>
        <taxon>Cyanobacteriota</taxon>
        <taxon>Cyanophyceae</taxon>
        <taxon>Oscillatoriophycideae</taxon>
        <taxon>Oscillatoriales</taxon>
        <taxon>Microcoleaceae</taxon>
        <taxon>Lyngbya</taxon>
    </lineage>
</organism>
<dbReference type="PANTHER" id="PTHR36009:SF3">
    <property type="entry name" value="TRANSMEMBRANE PROTEIN"/>
    <property type="match status" value="1"/>
</dbReference>
<protein>
    <submittedName>
        <fullName evidence="1">DUF2834 domain-containing protein</fullName>
    </submittedName>
</protein>
<dbReference type="AlphaFoldDB" id="A0A0C1YLW1"/>
<proteinExistence type="predicted"/>
<dbReference type="EMBL" id="JTHE02000003">
    <property type="protein sequence ID" value="NEV67482.1"/>
    <property type="molecule type" value="Genomic_DNA"/>
</dbReference>
<sequence length="212" mass="23270">MLRRSLLATLWVAFVVYAFGFAPPDQVDTGELILHLSTGQWDEINPAIVALFNLMGIWPMAYACLALIDGQGQSVPAWPFVAGSFGLGAFLLLPYLVLRQPNPTFDGPKSRMIALADSRWLGLSLLVASVVLMGYAAYAGDWADFIAQWQTSRFIHVMSLDFCLLWLLVPSLLGDDMARRGFKNNLVFGLVSAVPLVGLTAYLTFRPALDEA</sequence>
<reference evidence="1" key="3">
    <citation type="submission" date="2020-02" db="EMBL/GenBank/DDBJ databases">
        <authorList>
            <person name="Sarangi A.N."/>
            <person name="Ghosh S."/>
            <person name="Mukherjee M."/>
            <person name="Tripathy S."/>
        </authorList>
    </citation>
    <scope>NUCLEOTIDE SEQUENCE</scope>
    <source>
        <strain evidence="1">BDU141951</strain>
    </source>
</reference>
<name>A0A0C1YLW1_9CYAN</name>
<dbReference type="PANTHER" id="PTHR36009">
    <property type="match status" value="1"/>
</dbReference>